<evidence type="ECO:0000256" key="9">
    <source>
        <dbReference type="ARBA" id="ARBA00022843"/>
    </source>
</evidence>
<evidence type="ECO:0000256" key="4">
    <source>
        <dbReference type="ARBA" id="ARBA00022473"/>
    </source>
</evidence>
<dbReference type="AlphaFoldDB" id="A0A6P5AR06"/>
<dbReference type="InterPro" id="IPR036282">
    <property type="entry name" value="Glutathione-S-Trfase_C_sf"/>
</dbReference>
<evidence type="ECO:0000256" key="10">
    <source>
        <dbReference type="ARBA" id="ARBA00022917"/>
    </source>
</evidence>
<dbReference type="Pfam" id="PF18569">
    <property type="entry name" value="Thioredoxin_16"/>
    <property type="match status" value="1"/>
</dbReference>
<dbReference type="GO" id="GO:0006412">
    <property type="term" value="P:translation"/>
    <property type="evidence" value="ECO:0007669"/>
    <property type="project" value="UniProtKB-KW"/>
</dbReference>
<dbReference type="Proteomes" id="UP000515135">
    <property type="component" value="Unplaced"/>
</dbReference>
<keyword evidence="10" id="KW-0648">Protein biosynthesis</keyword>
<dbReference type="InterPro" id="IPR041503">
    <property type="entry name" value="AIMP2_thioredoxin"/>
</dbReference>
<dbReference type="GO" id="GO:0005634">
    <property type="term" value="C:nucleus"/>
    <property type="evidence" value="ECO:0007669"/>
    <property type="project" value="UniProtKB-SubCell"/>
</dbReference>
<proteinExistence type="predicted"/>
<dbReference type="InterPro" id="IPR031889">
    <property type="entry name" value="AIMP2_LysRS-bd"/>
</dbReference>
<keyword evidence="7" id="KW-0053">Apoptosis</keyword>
<evidence type="ECO:0000259" key="17">
    <source>
        <dbReference type="Pfam" id="PF16780"/>
    </source>
</evidence>
<keyword evidence="19" id="KW-1185">Reference proteome</keyword>
<accession>A0A6P5AR06</accession>
<dbReference type="GO" id="GO:0005829">
    <property type="term" value="C:cytosol"/>
    <property type="evidence" value="ECO:0007669"/>
    <property type="project" value="UniProtKB-SubCell"/>
</dbReference>
<dbReference type="RefSeq" id="XP_019644436.1">
    <property type="nucleotide sequence ID" value="XM_019788877.1"/>
</dbReference>
<evidence type="ECO:0000256" key="12">
    <source>
        <dbReference type="ARBA" id="ARBA00031241"/>
    </source>
</evidence>
<evidence type="ECO:0000256" key="5">
    <source>
        <dbReference type="ARBA" id="ARBA00022490"/>
    </source>
</evidence>
<evidence type="ECO:0000256" key="15">
    <source>
        <dbReference type="ARBA" id="ARBA00046843"/>
    </source>
</evidence>
<keyword evidence="6" id="KW-0597">Phosphoprotein</keyword>
<dbReference type="PANTHER" id="PTHR13438">
    <property type="entry name" value="AMINOACYL TRNA SYNTHASE COMPLEX-INTERACTING MULTIFUNCTIONAL PROTEIN"/>
    <property type="match status" value="1"/>
</dbReference>
<dbReference type="SUPFAM" id="SSF47616">
    <property type="entry name" value="GST C-terminal domain-like"/>
    <property type="match status" value="1"/>
</dbReference>
<dbReference type="InterPro" id="IPR004046">
    <property type="entry name" value="GST_C"/>
</dbReference>
<keyword evidence="8" id="KW-0221">Differentiation</keyword>
<feature type="domain" description="Glutathione S-transferase C-terminal" evidence="16">
    <location>
        <begin position="241"/>
        <end position="305"/>
    </location>
</feature>
<dbReference type="InterPro" id="IPR042360">
    <property type="entry name" value="AIMP2"/>
</dbReference>
<name>A0A6P5AR06_BRABE</name>
<evidence type="ECO:0000256" key="2">
    <source>
        <dbReference type="ARBA" id="ARBA00004514"/>
    </source>
</evidence>
<organism evidence="19 20">
    <name type="scientific">Branchiostoma belcheri</name>
    <name type="common">Amphioxus</name>
    <dbReference type="NCBI Taxonomy" id="7741"/>
    <lineage>
        <taxon>Eukaryota</taxon>
        <taxon>Metazoa</taxon>
        <taxon>Chordata</taxon>
        <taxon>Cephalochordata</taxon>
        <taxon>Leptocardii</taxon>
        <taxon>Amphioxiformes</taxon>
        <taxon>Branchiostomatidae</taxon>
        <taxon>Branchiostoma</taxon>
    </lineage>
</organism>
<dbReference type="PANTHER" id="PTHR13438:SF2">
    <property type="entry name" value="AMINOACYL TRNA SYNTHASE COMPLEX-INTERACTING MULTIFUNCTIONAL PROTEIN 2"/>
    <property type="match status" value="1"/>
</dbReference>
<keyword evidence="4" id="KW-0217">Developmental protein</keyword>
<comment type="subcellular location">
    <subcellularLocation>
        <location evidence="2">Cytoplasm</location>
        <location evidence="2">Cytosol</location>
    </subcellularLocation>
    <subcellularLocation>
        <location evidence="1">Nucleus</location>
    </subcellularLocation>
</comment>
<gene>
    <name evidence="20" type="primary">LOC109485324</name>
</gene>
<comment type="function">
    <text evidence="14">Required for assembly and stability of the aminoacyl-tRNA synthase complex. Mediates ubiquitination and degradation of FUBP1, a transcriptional activator of MYC, leading to MYC down-regulation which is required for aveolar type II cell differentiation. Blocks MDM2-mediated ubiquitination and degradation of p53/TP53. Functions as a proapoptotic factor.</text>
</comment>
<keyword evidence="5" id="KW-0963">Cytoplasm</keyword>
<sequence>MSGIPMYKAAPYYKLDDLNNIELPKCMYKMKNLHKAQEDGPKSAQRGSYSGSQALEALEQRQENILRDLGALQAEVAAMMEHLPASVKQQVSGTTAGAACGQAQLEGPVRDIVINTNPSSPPLSLFILYEQLKQQFRCFGSVHVHSSVENVAEGLCKCLGNGIRADLRNRTDFQLAITLIWKDVKPSPQMMMSAAYQTPIHGESNVARYLGRILQPSYDSQDPVTATEIDTWVDMASTQVLMGNNKERAASLRSLNSRLGKHDWLVGSGLTLADIVMWSALHQTGQAAGVPANVKRWLQACNDQPAFQPALKLTQS</sequence>
<dbReference type="GO" id="GO:0017101">
    <property type="term" value="C:aminoacyl-tRNA synthetase multienzyme complex"/>
    <property type="evidence" value="ECO:0007669"/>
    <property type="project" value="InterPro"/>
</dbReference>
<evidence type="ECO:0000256" key="11">
    <source>
        <dbReference type="ARBA" id="ARBA00023242"/>
    </source>
</evidence>
<keyword evidence="9" id="KW-0832">Ubl conjugation</keyword>
<evidence type="ECO:0000259" key="16">
    <source>
        <dbReference type="Pfam" id="PF00043"/>
    </source>
</evidence>
<evidence type="ECO:0000313" key="20">
    <source>
        <dbReference type="RefSeq" id="XP_019644436.1"/>
    </source>
</evidence>
<evidence type="ECO:0000256" key="8">
    <source>
        <dbReference type="ARBA" id="ARBA00022782"/>
    </source>
</evidence>
<dbReference type="GeneID" id="109485324"/>
<protein>
    <recommendedName>
        <fullName evidence="3">Aminoacyl tRNA synthase complex-interacting multifunctional protein 2</fullName>
    </recommendedName>
    <alternativeName>
        <fullName evidence="13">Multisynthase complex auxiliary component p38</fullName>
    </alternativeName>
    <alternativeName>
        <fullName evidence="12">Protein JTV-1</fullName>
    </alternativeName>
</protein>
<evidence type="ECO:0000313" key="19">
    <source>
        <dbReference type="Proteomes" id="UP000515135"/>
    </source>
</evidence>
<reference evidence="20" key="1">
    <citation type="submission" date="2025-08" db="UniProtKB">
        <authorList>
            <consortium name="RefSeq"/>
        </authorList>
    </citation>
    <scope>IDENTIFICATION</scope>
    <source>
        <tissue evidence="20">Gonad</tissue>
    </source>
</reference>
<evidence type="ECO:0000256" key="7">
    <source>
        <dbReference type="ARBA" id="ARBA00022703"/>
    </source>
</evidence>
<dbReference type="OrthoDB" id="2309723at2759"/>
<dbReference type="Pfam" id="PF16780">
    <property type="entry name" value="AIMP2_LysRS_bd"/>
    <property type="match status" value="1"/>
</dbReference>
<dbReference type="Pfam" id="PF00043">
    <property type="entry name" value="GST_C"/>
    <property type="match status" value="1"/>
</dbReference>
<dbReference type="KEGG" id="bbel:109485324"/>
<evidence type="ECO:0000256" key="14">
    <source>
        <dbReference type="ARBA" id="ARBA00045863"/>
    </source>
</evidence>
<dbReference type="GO" id="GO:0030154">
    <property type="term" value="P:cell differentiation"/>
    <property type="evidence" value="ECO:0007669"/>
    <property type="project" value="UniProtKB-KW"/>
</dbReference>
<feature type="domain" description="AIMP2 thioredoxin-like" evidence="18">
    <location>
        <begin position="109"/>
        <end position="200"/>
    </location>
</feature>
<evidence type="ECO:0000259" key="18">
    <source>
        <dbReference type="Pfam" id="PF18569"/>
    </source>
</evidence>
<comment type="subunit">
    <text evidence="15">Part of the multisynthetase complex (MSC), a multisubunit complex that groups tRNA ligases for Arg (RARS1), Asp (DARS1), Gln (QARS1), Ile (IARS1), Leu (LARS1), Lys (KARS1), Met (MARS1) the bifunctional ligase for Glu and Pro (EPRS1) and the auxiliary subunits AIMP1/p43, AIMP2/p38 and EEF1E1/p18. Interacts (via N-terminus) with KARS1. Interacts with EPRS1. Forms a linear complex that contains MARS1, EEF1E1, EPRS1 and AIMP2 that is at the core of the multisubunit complex. Binds FUBP1 (via C-terminus). Interacts in both its unphosphorylated and phosphorylated forms with p53/TP53 (via N-terminus) in the nucleus following UV irradiation. Interacts (via N-terminus) with PRKN/parkin (via first RING-type domain). Interacts with TARS3.</text>
</comment>
<feature type="domain" description="AIMP2 lysyl-tRNA synthetase binding" evidence="17">
    <location>
        <begin position="5"/>
        <end position="44"/>
    </location>
</feature>
<evidence type="ECO:0000256" key="13">
    <source>
        <dbReference type="ARBA" id="ARBA00032155"/>
    </source>
</evidence>
<evidence type="ECO:0000256" key="1">
    <source>
        <dbReference type="ARBA" id="ARBA00004123"/>
    </source>
</evidence>
<dbReference type="GO" id="GO:0006915">
    <property type="term" value="P:apoptotic process"/>
    <property type="evidence" value="ECO:0007669"/>
    <property type="project" value="UniProtKB-KW"/>
</dbReference>
<keyword evidence="11" id="KW-0539">Nucleus</keyword>
<evidence type="ECO:0000256" key="6">
    <source>
        <dbReference type="ARBA" id="ARBA00022553"/>
    </source>
</evidence>
<dbReference type="Gene3D" id="1.20.1050.130">
    <property type="match status" value="1"/>
</dbReference>
<evidence type="ECO:0000256" key="3">
    <source>
        <dbReference type="ARBA" id="ARBA00015852"/>
    </source>
</evidence>